<accession>R4YM05</accession>
<dbReference type="CDD" id="cd06257">
    <property type="entry name" value="DnaJ"/>
    <property type="match status" value="1"/>
</dbReference>
<evidence type="ECO:0000259" key="2">
    <source>
        <dbReference type="PROSITE" id="PS50076"/>
    </source>
</evidence>
<name>R4YM05_OLEAN</name>
<dbReference type="InterPro" id="IPR021059">
    <property type="entry name" value="DnaJ-related_N"/>
</dbReference>
<evidence type="ECO:0000313" key="4">
    <source>
        <dbReference type="Proteomes" id="UP000032749"/>
    </source>
</evidence>
<evidence type="ECO:0000256" key="1">
    <source>
        <dbReference type="ARBA" id="ARBA00023186"/>
    </source>
</evidence>
<dbReference type="SMART" id="SM00271">
    <property type="entry name" value="DnaJ"/>
    <property type="match status" value="1"/>
</dbReference>
<dbReference type="Gene3D" id="1.10.287.110">
    <property type="entry name" value="DnaJ domain"/>
    <property type="match status" value="1"/>
</dbReference>
<dbReference type="PROSITE" id="PS50076">
    <property type="entry name" value="DNAJ_2"/>
    <property type="match status" value="1"/>
</dbReference>
<gene>
    <name evidence="3" type="ORF">OLEAN_C16360</name>
</gene>
<dbReference type="AlphaFoldDB" id="R4YM05"/>
<sequence length="199" mass="23209">MLDLLLAETPEGFTEHQLLKRLQQPPHAFFAADALHNPLLLFQSHFLLFHCLYLLRNRWQQNHHAKLEISAINIKKTVIDAPATMTNSIAEGYSEKDTSLRHADPLAQYYLDWSHFSSTSSDDVDELLTSFWKKVWVPQPQEDIQQALIIMELEALVPLPQLKQQYRRLAQRFHPDKGGESDHFKKICQAFHQLRQCQN</sequence>
<dbReference type="KEGG" id="oai:OLEAN_C16360"/>
<organism evidence="3 4">
    <name type="scientific">Oleispira antarctica RB-8</name>
    <dbReference type="NCBI Taxonomy" id="698738"/>
    <lineage>
        <taxon>Bacteria</taxon>
        <taxon>Pseudomonadati</taxon>
        <taxon>Pseudomonadota</taxon>
        <taxon>Gammaproteobacteria</taxon>
        <taxon>Oceanospirillales</taxon>
        <taxon>Oceanospirillaceae</taxon>
        <taxon>Oleispira</taxon>
    </lineage>
</organism>
<keyword evidence="4" id="KW-1185">Reference proteome</keyword>
<dbReference type="InterPro" id="IPR001623">
    <property type="entry name" value="DnaJ_domain"/>
</dbReference>
<feature type="domain" description="J" evidence="2">
    <location>
        <begin position="143"/>
        <end position="199"/>
    </location>
</feature>
<dbReference type="EMBL" id="FO203512">
    <property type="protein sequence ID" value="CCK75812.1"/>
    <property type="molecule type" value="Genomic_DNA"/>
</dbReference>
<dbReference type="Pfam" id="PF12339">
    <property type="entry name" value="DNAJ_related"/>
    <property type="match status" value="1"/>
</dbReference>
<dbReference type="SUPFAM" id="SSF46565">
    <property type="entry name" value="Chaperone J-domain"/>
    <property type="match status" value="1"/>
</dbReference>
<dbReference type="Pfam" id="PF00226">
    <property type="entry name" value="DnaJ"/>
    <property type="match status" value="1"/>
</dbReference>
<dbReference type="STRING" id="698738.OLEAN_C16360"/>
<evidence type="ECO:0000313" key="3">
    <source>
        <dbReference type="EMBL" id="CCK75812.1"/>
    </source>
</evidence>
<reference evidence="3 4" key="1">
    <citation type="journal article" date="2013" name="Nat. Commun.">
        <title>Genome sequence and functional genomic analysis of the oil-degrading bacterium Oleispira antarctica.</title>
        <authorList>
            <person name="Kube M."/>
            <person name="Chernikova T.N."/>
            <person name="Al-Ramahi Y."/>
            <person name="Beloqui A."/>
            <person name="Lopez-Cortez N."/>
            <person name="Guazzaroni M.E."/>
            <person name="Heipieper H.J."/>
            <person name="Klages S."/>
            <person name="Kotsyurbenko O.R."/>
            <person name="Langer I."/>
            <person name="Nechitaylo T.Y."/>
            <person name="Lunsdorf H."/>
            <person name="Fernandez M."/>
            <person name="Juarez S."/>
            <person name="Ciordia S."/>
            <person name="Singer A."/>
            <person name="Kagan O."/>
            <person name="Egorova O."/>
            <person name="Petit P.A."/>
            <person name="Stogios P."/>
            <person name="Kim Y."/>
            <person name="Tchigvintsev A."/>
            <person name="Flick R."/>
            <person name="Denaro R."/>
            <person name="Genovese M."/>
            <person name="Albar J.P."/>
            <person name="Reva O.N."/>
            <person name="Martinez-Gomariz M."/>
            <person name="Tran H."/>
            <person name="Ferrer M."/>
            <person name="Savchenko A."/>
            <person name="Yakunin A.F."/>
            <person name="Yakimov M.M."/>
            <person name="Golyshina O.V."/>
            <person name="Reinhardt R."/>
            <person name="Golyshin P.N."/>
        </authorList>
    </citation>
    <scope>NUCLEOTIDE SEQUENCE [LARGE SCALE GENOMIC DNA]</scope>
</reference>
<dbReference type="HOGENOM" id="CLU_103241_0_0_6"/>
<proteinExistence type="predicted"/>
<dbReference type="Proteomes" id="UP000032749">
    <property type="component" value="Chromosome"/>
</dbReference>
<dbReference type="InterPro" id="IPR036869">
    <property type="entry name" value="J_dom_sf"/>
</dbReference>
<keyword evidence="1" id="KW-0143">Chaperone</keyword>
<protein>
    <submittedName>
        <fullName evidence="3">DnaJ-related protein</fullName>
    </submittedName>
</protein>